<proteinExistence type="predicted"/>
<dbReference type="Proteomes" id="UP000618943">
    <property type="component" value="Unassembled WGS sequence"/>
</dbReference>
<dbReference type="EMBL" id="JAEOAH010000021">
    <property type="protein sequence ID" value="MBK3495874.1"/>
    <property type="molecule type" value="Genomic_DNA"/>
</dbReference>
<feature type="domain" description="Restriction system protein Mrr-like N-terminal" evidence="1">
    <location>
        <begin position="28"/>
        <end position="100"/>
    </location>
</feature>
<dbReference type="RefSeq" id="WP_100795100.1">
    <property type="nucleotide sequence ID" value="NZ_JAEOAH010000021.1"/>
</dbReference>
<keyword evidence="3" id="KW-1185">Reference proteome</keyword>
<evidence type="ECO:0000259" key="1">
    <source>
        <dbReference type="Pfam" id="PF14338"/>
    </source>
</evidence>
<organism evidence="2 3">
    <name type="scientific">Viridibacillus soli</name>
    <dbReference type="NCBI Taxonomy" id="2798301"/>
    <lineage>
        <taxon>Bacteria</taxon>
        <taxon>Bacillati</taxon>
        <taxon>Bacillota</taxon>
        <taxon>Bacilli</taxon>
        <taxon>Bacillales</taxon>
        <taxon>Caryophanaceae</taxon>
        <taxon>Viridibacillus</taxon>
    </lineage>
</organism>
<reference evidence="2 3" key="1">
    <citation type="submission" date="2020-12" db="EMBL/GenBank/DDBJ databases">
        <title>YIM B01967 draft genome.</title>
        <authorList>
            <person name="Yan X."/>
        </authorList>
    </citation>
    <scope>NUCLEOTIDE SEQUENCE [LARGE SCALE GENOMIC DNA]</scope>
    <source>
        <strain evidence="2 3">YIM B01967</strain>
    </source>
</reference>
<evidence type="ECO:0000313" key="2">
    <source>
        <dbReference type="EMBL" id="MBK3495874.1"/>
    </source>
</evidence>
<evidence type="ECO:0000313" key="3">
    <source>
        <dbReference type="Proteomes" id="UP000618943"/>
    </source>
</evidence>
<dbReference type="Pfam" id="PF14338">
    <property type="entry name" value="Mrr_N"/>
    <property type="match status" value="1"/>
</dbReference>
<protein>
    <submittedName>
        <fullName evidence="2">Winged helix-turn-helix domain-containing protein</fullName>
    </submittedName>
</protein>
<accession>A0ABS1H8Y2</accession>
<dbReference type="InterPro" id="IPR025745">
    <property type="entry name" value="Mrr-like_N_dom"/>
</dbReference>
<comment type="caution">
    <text evidence="2">The sequence shown here is derived from an EMBL/GenBank/DDBJ whole genome shotgun (WGS) entry which is preliminary data.</text>
</comment>
<name>A0ABS1H8Y2_9BACL</name>
<gene>
    <name evidence="2" type="ORF">JFL43_13600</name>
</gene>
<sequence length="111" mass="12842">MSNVNVATPEVSLPDRKIIANRLFEFLYLKERQVQIQDVYKAMANVFQLTTAQQALTQKSGASLFENEVRSAHTELKKKEYASTTAKRGYWSISERGKKVYLHSRLKKFNQ</sequence>